<reference evidence="2" key="1">
    <citation type="submission" date="2021-01" db="EMBL/GenBank/DDBJ databases">
        <title>Caligus Genome Assembly.</title>
        <authorList>
            <person name="Gallardo-Escarate C."/>
        </authorList>
    </citation>
    <scope>NUCLEOTIDE SEQUENCE [LARGE SCALE GENOMIC DNA]</scope>
</reference>
<name>A0A7T8HFV8_CALRO</name>
<evidence type="ECO:0000313" key="2">
    <source>
        <dbReference type="Proteomes" id="UP000595437"/>
    </source>
</evidence>
<evidence type="ECO:0000313" key="1">
    <source>
        <dbReference type="EMBL" id="QQP49294.1"/>
    </source>
</evidence>
<dbReference type="AlphaFoldDB" id="A0A7T8HFV8"/>
<organism evidence="1 2">
    <name type="scientific">Caligus rogercresseyi</name>
    <name type="common">Sea louse</name>
    <dbReference type="NCBI Taxonomy" id="217165"/>
    <lineage>
        <taxon>Eukaryota</taxon>
        <taxon>Metazoa</taxon>
        <taxon>Ecdysozoa</taxon>
        <taxon>Arthropoda</taxon>
        <taxon>Crustacea</taxon>
        <taxon>Multicrustacea</taxon>
        <taxon>Hexanauplia</taxon>
        <taxon>Copepoda</taxon>
        <taxon>Siphonostomatoida</taxon>
        <taxon>Caligidae</taxon>
        <taxon>Caligus</taxon>
    </lineage>
</organism>
<accession>A0A7T8HFV8</accession>
<keyword evidence="2" id="KW-1185">Reference proteome</keyword>
<sequence length="55" mass="6350">MSRTRSENFILPIPKRPLSGISTEREDCRVCIARNHGVEQVEVLRLTKILTQDRS</sequence>
<proteinExistence type="predicted"/>
<dbReference type="EMBL" id="CP045895">
    <property type="protein sequence ID" value="QQP49294.1"/>
    <property type="molecule type" value="Genomic_DNA"/>
</dbReference>
<dbReference type="Proteomes" id="UP000595437">
    <property type="component" value="Chromosome 6"/>
</dbReference>
<protein>
    <submittedName>
        <fullName evidence="1">Uncharacterized protein</fullName>
    </submittedName>
</protein>
<gene>
    <name evidence="1" type="ORF">FKW44_009908</name>
</gene>